<sequence length="80" mass="9635">MFYLQNCFERYRKSKSISVIVKVFMREVFWCVEVGGANVSFVSSLSYDYILYFLCFTIMLQYYQRLPQDIGEDQKRKAML</sequence>
<evidence type="ECO:0000313" key="1">
    <source>
        <dbReference type="EMBL" id="CAG7682651.1"/>
    </source>
</evidence>
<organism evidence="1 2">
    <name type="scientific">Allacma fusca</name>
    <dbReference type="NCBI Taxonomy" id="39272"/>
    <lineage>
        <taxon>Eukaryota</taxon>
        <taxon>Metazoa</taxon>
        <taxon>Ecdysozoa</taxon>
        <taxon>Arthropoda</taxon>
        <taxon>Hexapoda</taxon>
        <taxon>Collembola</taxon>
        <taxon>Symphypleona</taxon>
        <taxon>Sminthuridae</taxon>
        <taxon>Allacma</taxon>
    </lineage>
</organism>
<proteinExistence type="predicted"/>
<reference evidence="1" key="1">
    <citation type="submission" date="2021-06" db="EMBL/GenBank/DDBJ databases">
        <authorList>
            <person name="Hodson N. C."/>
            <person name="Mongue J. A."/>
            <person name="Jaron S. K."/>
        </authorList>
    </citation>
    <scope>NUCLEOTIDE SEQUENCE</scope>
</reference>
<name>A0A8J2J940_9HEXA</name>
<gene>
    <name evidence="1" type="ORF">AFUS01_LOCUS2911</name>
</gene>
<evidence type="ECO:0000313" key="2">
    <source>
        <dbReference type="Proteomes" id="UP000708208"/>
    </source>
</evidence>
<comment type="caution">
    <text evidence="1">The sequence shown here is derived from an EMBL/GenBank/DDBJ whole genome shotgun (WGS) entry which is preliminary data.</text>
</comment>
<accession>A0A8J2J940</accession>
<dbReference type="AlphaFoldDB" id="A0A8J2J940"/>
<dbReference type="Proteomes" id="UP000708208">
    <property type="component" value="Unassembled WGS sequence"/>
</dbReference>
<dbReference type="EMBL" id="CAJVCH010017076">
    <property type="protein sequence ID" value="CAG7682651.1"/>
    <property type="molecule type" value="Genomic_DNA"/>
</dbReference>
<protein>
    <submittedName>
        <fullName evidence="1">Uncharacterized protein</fullName>
    </submittedName>
</protein>
<keyword evidence="2" id="KW-1185">Reference proteome</keyword>